<name>A0ABZ1YX28_9NOCA</name>
<organism evidence="1 2">
    <name type="scientific">Nocardia vinacea</name>
    <dbReference type="NCBI Taxonomy" id="96468"/>
    <lineage>
        <taxon>Bacteria</taxon>
        <taxon>Bacillati</taxon>
        <taxon>Actinomycetota</taxon>
        <taxon>Actinomycetes</taxon>
        <taxon>Mycobacteriales</taxon>
        <taxon>Nocardiaceae</taxon>
        <taxon>Nocardia</taxon>
    </lineage>
</organism>
<proteinExistence type="predicted"/>
<evidence type="ECO:0000313" key="1">
    <source>
        <dbReference type="EMBL" id="WUV47566.1"/>
    </source>
</evidence>
<dbReference type="Proteomes" id="UP001432062">
    <property type="component" value="Chromosome"/>
</dbReference>
<accession>A0ABZ1YX28</accession>
<dbReference type="RefSeq" id="WP_329411640.1">
    <property type="nucleotide sequence ID" value="NZ_CP109441.1"/>
</dbReference>
<protein>
    <submittedName>
        <fullName evidence="1">Uncharacterized protein</fullName>
    </submittedName>
</protein>
<keyword evidence="2" id="KW-1185">Reference proteome</keyword>
<gene>
    <name evidence="1" type="ORF">OG563_04815</name>
</gene>
<reference evidence="1" key="1">
    <citation type="submission" date="2022-10" db="EMBL/GenBank/DDBJ databases">
        <title>The complete genomes of actinobacterial strains from the NBC collection.</title>
        <authorList>
            <person name="Joergensen T.S."/>
            <person name="Alvarez Arevalo M."/>
            <person name="Sterndorff E.B."/>
            <person name="Faurdal D."/>
            <person name="Vuksanovic O."/>
            <person name="Mourched A.-S."/>
            <person name="Charusanti P."/>
            <person name="Shaw S."/>
            <person name="Blin K."/>
            <person name="Weber T."/>
        </authorList>
    </citation>
    <scope>NUCLEOTIDE SEQUENCE</scope>
    <source>
        <strain evidence="1">NBC_01482</strain>
    </source>
</reference>
<evidence type="ECO:0000313" key="2">
    <source>
        <dbReference type="Proteomes" id="UP001432062"/>
    </source>
</evidence>
<dbReference type="EMBL" id="CP109441">
    <property type="protein sequence ID" value="WUV47566.1"/>
    <property type="molecule type" value="Genomic_DNA"/>
</dbReference>
<sequence>MDGGLLGGTTIRYNEAGFASVLTLCPGATESEAAANQGIDMSALPEVMAAEEVARLTLENLPNGPVFISSDYYRATFETLLSMPRRDALMAMAGQMNH</sequence>